<dbReference type="AlphaFoldDB" id="A0A453NE97"/>
<dbReference type="Gramene" id="AET6Gv20347300.1">
    <property type="protein sequence ID" value="AET6Gv20347300.1"/>
    <property type="gene ID" value="AET6Gv20347300"/>
</dbReference>
<name>A0A453NE97_AEGTS</name>
<organism evidence="1 2">
    <name type="scientific">Aegilops tauschii subsp. strangulata</name>
    <name type="common">Goatgrass</name>
    <dbReference type="NCBI Taxonomy" id="200361"/>
    <lineage>
        <taxon>Eukaryota</taxon>
        <taxon>Viridiplantae</taxon>
        <taxon>Streptophyta</taxon>
        <taxon>Embryophyta</taxon>
        <taxon>Tracheophyta</taxon>
        <taxon>Spermatophyta</taxon>
        <taxon>Magnoliopsida</taxon>
        <taxon>Liliopsida</taxon>
        <taxon>Poales</taxon>
        <taxon>Poaceae</taxon>
        <taxon>BOP clade</taxon>
        <taxon>Pooideae</taxon>
        <taxon>Triticodae</taxon>
        <taxon>Triticeae</taxon>
        <taxon>Triticinae</taxon>
        <taxon>Aegilops</taxon>
    </lineage>
</organism>
<keyword evidence="2" id="KW-1185">Reference proteome</keyword>
<reference evidence="1" key="5">
    <citation type="journal article" date="2021" name="G3 (Bethesda)">
        <title>Aegilops tauschii genome assembly Aet v5.0 features greater sequence contiguity and improved annotation.</title>
        <authorList>
            <person name="Wang L."/>
            <person name="Zhu T."/>
            <person name="Rodriguez J.C."/>
            <person name="Deal K.R."/>
            <person name="Dubcovsky J."/>
            <person name="McGuire P.E."/>
            <person name="Lux T."/>
            <person name="Spannagl M."/>
            <person name="Mayer K.F.X."/>
            <person name="Baldrich P."/>
            <person name="Meyers B.C."/>
            <person name="Huo N."/>
            <person name="Gu Y.Q."/>
            <person name="Zhou H."/>
            <person name="Devos K.M."/>
            <person name="Bennetzen J.L."/>
            <person name="Unver T."/>
            <person name="Budak H."/>
            <person name="Gulick P.J."/>
            <person name="Galiba G."/>
            <person name="Kalapos B."/>
            <person name="Nelson D.R."/>
            <person name="Li P."/>
            <person name="You F.M."/>
            <person name="Luo M.C."/>
            <person name="Dvorak J."/>
        </authorList>
    </citation>
    <scope>NUCLEOTIDE SEQUENCE [LARGE SCALE GENOMIC DNA]</scope>
    <source>
        <strain evidence="1">cv. AL8/78</strain>
    </source>
</reference>
<dbReference type="Proteomes" id="UP000015105">
    <property type="component" value="Chromosome 6D"/>
</dbReference>
<dbReference type="SUPFAM" id="SSF55174">
    <property type="entry name" value="Alpha-L RNA-binding motif"/>
    <property type="match status" value="1"/>
</dbReference>
<evidence type="ECO:0000313" key="2">
    <source>
        <dbReference type="Proteomes" id="UP000015105"/>
    </source>
</evidence>
<accession>A0A453NE97</accession>
<reference evidence="1" key="4">
    <citation type="submission" date="2019-03" db="UniProtKB">
        <authorList>
            <consortium name="EnsemblPlants"/>
        </authorList>
    </citation>
    <scope>IDENTIFICATION</scope>
</reference>
<evidence type="ECO:0000313" key="1">
    <source>
        <dbReference type="EnsemblPlants" id="AET6Gv20347300.1"/>
    </source>
</evidence>
<dbReference type="EnsemblPlants" id="AET6Gv20347300.1">
    <property type="protein sequence ID" value="AET6Gv20347300.1"/>
    <property type="gene ID" value="AET6Gv20347300"/>
</dbReference>
<reference evidence="1" key="3">
    <citation type="journal article" date="2017" name="Nature">
        <title>Genome sequence of the progenitor of the wheat D genome Aegilops tauschii.</title>
        <authorList>
            <person name="Luo M.C."/>
            <person name="Gu Y.Q."/>
            <person name="Puiu D."/>
            <person name="Wang H."/>
            <person name="Twardziok S.O."/>
            <person name="Deal K.R."/>
            <person name="Huo N."/>
            <person name="Zhu T."/>
            <person name="Wang L."/>
            <person name="Wang Y."/>
            <person name="McGuire P.E."/>
            <person name="Liu S."/>
            <person name="Long H."/>
            <person name="Ramasamy R.K."/>
            <person name="Rodriguez J.C."/>
            <person name="Van S.L."/>
            <person name="Yuan L."/>
            <person name="Wang Z."/>
            <person name="Xia Z."/>
            <person name="Xiao L."/>
            <person name="Anderson O.D."/>
            <person name="Ouyang S."/>
            <person name="Liang Y."/>
            <person name="Zimin A.V."/>
            <person name="Pertea G."/>
            <person name="Qi P."/>
            <person name="Bennetzen J.L."/>
            <person name="Dai X."/>
            <person name="Dawson M.W."/>
            <person name="Muller H.G."/>
            <person name="Kugler K."/>
            <person name="Rivarola-Duarte L."/>
            <person name="Spannagl M."/>
            <person name="Mayer K.F.X."/>
            <person name="Lu F.H."/>
            <person name="Bevan M.W."/>
            <person name="Leroy P."/>
            <person name="Li P."/>
            <person name="You F.M."/>
            <person name="Sun Q."/>
            <person name="Liu Z."/>
            <person name="Lyons E."/>
            <person name="Wicker T."/>
            <person name="Salzberg S.L."/>
            <person name="Devos K.M."/>
            <person name="Dvorak J."/>
        </authorList>
    </citation>
    <scope>NUCLEOTIDE SEQUENCE [LARGE SCALE GENOMIC DNA]</scope>
    <source>
        <strain evidence="1">cv. AL8/78</strain>
    </source>
</reference>
<proteinExistence type="predicted"/>
<dbReference type="Gene3D" id="1.10.1050.10">
    <property type="entry name" value="Ribosomal Protein S4 Delta 41, Chain A, domain 1"/>
    <property type="match status" value="1"/>
</dbReference>
<protein>
    <submittedName>
        <fullName evidence="1">Uncharacterized protein</fullName>
    </submittedName>
</protein>
<reference evidence="2" key="1">
    <citation type="journal article" date="2014" name="Science">
        <title>Ancient hybridizations among the ancestral genomes of bread wheat.</title>
        <authorList>
            <consortium name="International Wheat Genome Sequencing Consortium,"/>
            <person name="Marcussen T."/>
            <person name="Sandve S.R."/>
            <person name="Heier L."/>
            <person name="Spannagl M."/>
            <person name="Pfeifer M."/>
            <person name="Jakobsen K.S."/>
            <person name="Wulff B.B."/>
            <person name="Steuernagel B."/>
            <person name="Mayer K.F."/>
            <person name="Olsen O.A."/>
        </authorList>
    </citation>
    <scope>NUCLEOTIDE SEQUENCE [LARGE SCALE GENOMIC DNA]</scope>
    <source>
        <strain evidence="2">cv. AL8/78</strain>
    </source>
</reference>
<sequence length="30" mass="3537">QKLHFHYGLTERQLLRYVHIAGKAKRSTGQ</sequence>
<reference evidence="2" key="2">
    <citation type="journal article" date="2017" name="Nat. Plants">
        <title>The Aegilops tauschii genome reveals multiple impacts of transposons.</title>
        <authorList>
            <person name="Zhao G."/>
            <person name="Zou C."/>
            <person name="Li K."/>
            <person name="Wang K."/>
            <person name="Li T."/>
            <person name="Gao L."/>
            <person name="Zhang X."/>
            <person name="Wang H."/>
            <person name="Yang Z."/>
            <person name="Liu X."/>
            <person name="Jiang W."/>
            <person name="Mao L."/>
            <person name="Kong X."/>
            <person name="Jiao Y."/>
            <person name="Jia J."/>
        </authorList>
    </citation>
    <scope>NUCLEOTIDE SEQUENCE [LARGE SCALE GENOMIC DNA]</scope>
    <source>
        <strain evidence="2">cv. AL8/78</strain>
    </source>
</reference>